<gene>
    <name evidence="4" type="primary">FAA2_1</name>
    <name evidence="4" type="ORF">GGI19_000014</name>
</gene>
<evidence type="ECO:0000256" key="1">
    <source>
        <dbReference type="ARBA" id="ARBA00022741"/>
    </source>
</evidence>
<dbReference type="PANTHER" id="PTHR43272">
    <property type="entry name" value="LONG-CHAIN-FATTY-ACID--COA LIGASE"/>
    <property type="match status" value="1"/>
</dbReference>
<proteinExistence type="predicted"/>
<dbReference type="PROSITE" id="PS00455">
    <property type="entry name" value="AMP_BINDING"/>
    <property type="match status" value="1"/>
</dbReference>
<sequence>MKSYLVPNSAQPGYSAIMRNGTFKDGKLVHDYDGVITLYQLLQRCLRLFPDAPFIGTRKFDAVTRTFGEYEWTNTTEAGKLIDDFGSGLDIVYQKYAPKDSDSEGDQEALGIYSINRAEWMLAEAAGFRSRRYSVALYDTLGAESVEFIMNHAEVSVIVCSIDKIPKLLKLKDRMPGLKVIISMDEFAQHGKNPVSLPFTVNSVRVLHEWAESMGIVLLDVPQVLEMGAANPTLPRPPMPDDLCTICYTSGTTGEPKGVMSTHESYTYAAMVSHHSMPVDRPVYLSFLPMAHCFERIVVYVGLLGGGSVGFYSGDVLNIANDAQALRPTVLAGVPRLFNRIYDRIAAATIHAPGMRGIIARTAIKQKLERLEAGQGFKHALWDRIVCNKIRQFFGGRLELLISGSAPIDHKVLNFLRVALASTVVEGYAATECNATATMTCPDEKRAGHVGVPYLGVEVRLRDVPEMGYLATDTPCPRGELLIRAKHVFKGYYKEPEKTQAAMEGEWLITGDIGQFEEDGNLKIIDRRKNILKLAQGEYVAIEYLETVYSRCPLVQNIFVHGDSLQSKLVAVVVPDPETFLPWARKISGNSQTDVGELCGDEHVVGALLVELRKIGREAKLQGFEIICSIYCEAEPFDIEGNKLLTSTFKLKRSVAKEYYRKQIGDMYRAINSKSKQ</sequence>
<dbReference type="PANTHER" id="PTHR43272:SF33">
    <property type="entry name" value="AMP-BINDING DOMAIN-CONTAINING PROTEIN-RELATED"/>
    <property type="match status" value="1"/>
</dbReference>
<dbReference type="InterPro" id="IPR020845">
    <property type="entry name" value="AMP-binding_CS"/>
</dbReference>
<evidence type="ECO:0000259" key="3">
    <source>
        <dbReference type="Pfam" id="PF00501"/>
    </source>
</evidence>
<dbReference type="InterPro" id="IPR042099">
    <property type="entry name" value="ANL_N_sf"/>
</dbReference>
<dbReference type="SUPFAM" id="SSF56801">
    <property type="entry name" value="Acetyl-CoA synthetase-like"/>
    <property type="match status" value="1"/>
</dbReference>
<dbReference type="GO" id="GO:0005783">
    <property type="term" value="C:endoplasmic reticulum"/>
    <property type="evidence" value="ECO:0007669"/>
    <property type="project" value="TreeGrafter"/>
</dbReference>
<evidence type="ECO:0000313" key="5">
    <source>
        <dbReference type="Proteomes" id="UP001140011"/>
    </source>
</evidence>
<dbReference type="GO" id="GO:0004467">
    <property type="term" value="F:long-chain fatty acid-CoA ligase activity"/>
    <property type="evidence" value="ECO:0007669"/>
    <property type="project" value="UniProtKB-EC"/>
</dbReference>
<feature type="domain" description="AMP-dependent synthetase/ligase" evidence="3">
    <location>
        <begin position="107"/>
        <end position="493"/>
    </location>
</feature>
<evidence type="ECO:0000313" key="4">
    <source>
        <dbReference type="EMBL" id="KAJ2757413.1"/>
    </source>
</evidence>
<dbReference type="GO" id="GO:0016020">
    <property type="term" value="C:membrane"/>
    <property type="evidence" value="ECO:0007669"/>
    <property type="project" value="TreeGrafter"/>
</dbReference>
<keyword evidence="5" id="KW-1185">Reference proteome</keyword>
<organism evidence="4 5">
    <name type="scientific">Coemansia pectinata</name>
    <dbReference type="NCBI Taxonomy" id="1052879"/>
    <lineage>
        <taxon>Eukaryota</taxon>
        <taxon>Fungi</taxon>
        <taxon>Fungi incertae sedis</taxon>
        <taxon>Zoopagomycota</taxon>
        <taxon>Kickxellomycotina</taxon>
        <taxon>Kickxellomycetes</taxon>
        <taxon>Kickxellales</taxon>
        <taxon>Kickxellaceae</taxon>
        <taxon>Coemansia</taxon>
    </lineage>
</organism>
<accession>A0A9W8H3P0</accession>
<evidence type="ECO:0000256" key="2">
    <source>
        <dbReference type="ARBA" id="ARBA00022840"/>
    </source>
</evidence>
<keyword evidence="1" id="KW-0547">Nucleotide-binding</keyword>
<dbReference type="Proteomes" id="UP001140011">
    <property type="component" value="Unassembled WGS sequence"/>
</dbReference>
<dbReference type="EC" id="6.2.1.3" evidence="4"/>
<dbReference type="EMBL" id="JANBUH010000001">
    <property type="protein sequence ID" value="KAJ2757413.1"/>
    <property type="molecule type" value="Genomic_DNA"/>
</dbReference>
<dbReference type="OrthoDB" id="1700726at2759"/>
<protein>
    <submittedName>
        <fullName evidence="4">Medium-chain fatty acid-CoA ligase faa2</fullName>
        <ecNumber evidence="4">6.2.1.3</ecNumber>
    </submittedName>
</protein>
<dbReference type="AlphaFoldDB" id="A0A9W8H3P0"/>
<name>A0A9W8H3P0_9FUNG</name>
<reference evidence="4" key="1">
    <citation type="submission" date="2022-07" db="EMBL/GenBank/DDBJ databases">
        <title>Phylogenomic reconstructions and comparative analyses of Kickxellomycotina fungi.</title>
        <authorList>
            <person name="Reynolds N.K."/>
            <person name="Stajich J.E."/>
            <person name="Barry K."/>
            <person name="Grigoriev I.V."/>
            <person name="Crous P."/>
            <person name="Smith M.E."/>
        </authorList>
    </citation>
    <scope>NUCLEOTIDE SEQUENCE</scope>
    <source>
        <strain evidence="4">BCRC 34297</strain>
    </source>
</reference>
<dbReference type="Pfam" id="PF00501">
    <property type="entry name" value="AMP-binding"/>
    <property type="match status" value="1"/>
</dbReference>
<comment type="caution">
    <text evidence="4">The sequence shown here is derived from an EMBL/GenBank/DDBJ whole genome shotgun (WGS) entry which is preliminary data.</text>
</comment>
<dbReference type="InterPro" id="IPR000873">
    <property type="entry name" value="AMP-dep_synth/lig_dom"/>
</dbReference>
<keyword evidence="2" id="KW-0067">ATP-binding</keyword>
<dbReference type="Gene3D" id="3.40.50.12780">
    <property type="entry name" value="N-terminal domain of ligase-like"/>
    <property type="match status" value="1"/>
</dbReference>
<keyword evidence="4" id="KW-0436">Ligase</keyword>
<dbReference type="GO" id="GO:0005524">
    <property type="term" value="F:ATP binding"/>
    <property type="evidence" value="ECO:0007669"/>
    <property type="project" value="UniProtKB-KW"/>
</dbReference>